<dbReference type="GO" id="GO:0005737">
    <property type="term" value="C:cytoplasm"/>
    <property type="evidence" value="ECO:0007669"/>
    <property type="project" value="UniProtKB-SubCell"/>
</dbReference>
<comment type="caution">
    <text evidence="7">The sequence shown here is derived from an EMBL/GenBank/DDBJ whole genome shotgun (WGS) entry which is preliminary data.</text>
</comment>
<evidence type="ECO:0000256" key="2">
    <source>
        <dbReference type="ARBA" id="ARBA00022490"/>
    </source>
</evidence>
<evidence type="ECO:0000256" key="1">
    <source>
        <dbReference type="ARBA" id="ARBA00005395"/>
    </source>
</evidence>
<comment type="function">
    <text evidence="5">Acetylates the N-terminal alanine of ribosomal protein bS18.</text>
</comment>
<evidence type="ECO:0000259" key="6">
    <source>
        <dbReference type="PROSITE" id="PS51186"/>
    </source>
</evidence>
<keyword evidence="2 5" id="KW-0963">Cytoplasm</keyword>
<evidence type="ECO:0000256" key="5">
    <source>
        <dbReference type="RuleBase" id="RU363094"/>
    </source>
</evidence>
<keyword evidence="4 7" id="KW-0012">Acyltransferase</keyword>
<dbReference type="Proteomes" id="UP001108123">
    <property type="component" value="Unassembled WGS sequence"/>
</dbReference>
<keyword evidence="7" id="KW-0687">Ribonucleoprotein</keyword>
<keyword evidence="3 7" id="KW-0808">Transferase</keyword>
<name>A0A9Q4FKK2_9FIRM</name>
<evidence type="ECO:0000313" key="7">
    <source>
        <dbReference type="EMBL" id="MCG4564666.1"/>
    </source>
</evidence>
<dbReference type="GO" id="GO:0008999">
    <property type="term" value="F:protein-N-terminal-alanine acetyltransferase activity"/>
    <property type="evidence" value="ECO:0007669"/>
    <property type="project" value="UniProtKB-EC"/>
</dbReference>
<dbReference type="Pfam" id="PF00583">
    <property type="entry name" value="Acetyltransf_1"/>
    <property type="match status" value="1"/>
</dbReference>
<evidence type="ECO:0000256" key="4">
    <source>
        <dbReference type="ARBA" id="ARBA00023315"/>
    </source>
</evidence>
<dbReference type="Gene3D" id="3.40.630.30">
    <property type="match status" value="1"/>
</dbReference>
<gene>
    <name evidence="7" type="primary">rimI</name>
    <name evidence="7" type="ORF">L0P62_04305</name>
</gene>
<dbReference type="RefSeq" id="WP_226807314.1">
    <property type="nucleotide sequence ID" value="NZ_JAJBNW010000001.1"/>
</dbReference>
<accession>A0A9Q4FKK2</accession>
<evidence type="ECO:0000256" key="3">
    <source>
        <dbReference type="ARBA" id="ARBA00022679"/>
    </source>
</evidence>
<dbReference type="EC" id="2.3.1.266" evidence="5"/>
<keyword evidence="7" id="KW-0689">Ribosomal protein</keyword>
<dbReference type="InterPro" id="IPR006464">
    <property type="entry name" value="AcTrfase_RimI/Ard1"/>
</dbReference>
<dbReference type="SUPFAM" id="SSF55729">
    <property type="entry name" value="Acyl-CoA N-acyltransferases (Nat)"/>
    <property type="match status" value="1"/>
</dbReference>
<dbReference type="PANTHER" id="PTHR43420:SF44">
    <property type="entry name" value="ACETYLTRANSFERASE YPEA"/>
    <property type="match status" value="1"/>
</dbReference>
<proteinExistence type="inferred from homology"/>
<comment type="catalytic activity">
    <reaction evidence="5">
        <text>N-terminal L-alanyl-[ribosomal protein bS18] + acetyl-CoA = N-terminal N(alpha)-acetyl-L-alanyl-[ribosomal protein bS18] + CoA + H(+)</text>
        <dbReference type="Rhea" id="RHEA:43756"/>
        <dbReference type="Rhea" id="RHEA-COMP:10676"/>
        <dbReference type="Rhea" id="RHEA-COMP:10677"/>
        <dbReference type="ChEBI" id="CHEBI:15378"/>
        <dbReference type="ChEBI" id="CHEBI:57287"/>
        <dbReference type="ChEBI" id="CHEBI:57288"/>
        <dbReference type="ChEBI" id="CHEBI:64718"/>
        <dbReference type="ChEBI" id="CHEBI:83683"/>
        <dbReference type="EC" id="2.3.1.266"/>
    </reaction>
</comment>
<comment type="subcellular location">
    <subcellularLocation>
        <location evidence="5">Cytoplasm</location>
    </subcellularLocation>
</comment>
<dbReference type="CDD" id="cd04301">
    <property type="entry name" value="NAT_SF"/>
    <property type="match status" value="1"/>
</dbReference>
<dbReference type="PANTHER" id="PTHR43420">
    <property type="entry name" value="ACETYLTRANSFERASE"/>
    <property type="match status" value="1"/>
</dbReference>
<feature type="domain" description="N-acetyltransferase" evidence="6">
    <location>
        <begin position="10"/>
        <end position="154"/>
    </location>
</feature>
<dbReference type="InterPro" id="IPR016181">
    <property type="entry name" value="Acyl_CoA_acyltransferase"/>
</dbReference>
<keyword evidence="8" id="KW-1185">Reference proteome</keyword>
<evidence type="ECO:0000313" key="8">
    <source>
        <dbReference type="Proteomes" id="UP001108123"/>
    </source>
</evidence>
<dbReference type="NCBIfam" id="TIGR01575">
    <property type="entry name" value="rimI"/>
    <property type="match status" value="1"/>
</dbReference>
<organism evidence="7 8">
    <name type="scientific">Anaerosalibacter bizertensis</name>
    <dbReference type="NCBI Taxonomy" id="932217"/>
    <lineage>
        <taxon>Bacteria</taxon>
        <taxon>Bacillati</taxon>
        <taxon>Bacillota</taxon>
        <taxon>Tissierellia</taxon>
        <taxon>Tissierellales</taxon>
        <taxon>Sporanaerobacteraceae</taxon>
        <taxon>Anaerosalibacter</taxon>
    </lineage>
</organism>
<dbReference type="AlphaFoldDB" id="A0A9Q4FKK2"/>
<dbReference type="GO" id="GO:0005840">
    <property type="term" value="C:ribosome"/>
    <property type="evidence" value="ECO:0007669"/>
    <property type="project" value="UniProtKB-KW"/>
</dbReference>
<protein>
    <recommendedName>
        <fullName evidence="5">[Ribosomal protein bS18]-alanine N-acetyltransferase</fullName>
        <ecNumber evidence="5">2.3.1.266</ecNumber>
    </recommendedName>
</protein>
<dbReference type="PROSITE" id="PS51186">
    <property type="entry name" value="GNAT"/>
    <property type="match status" value="1"/>
</dbReference>
<sequence length="154" mass="17600">MKKGSDFMDALIRDMTEVDIEDVLEIEKTSFSSPWSKDAFTLEITKNTLAKYIVAEMDNKVVAYGGIWFIIDEGHITNIAVHEKYRGLGISNKIVEGLIDLCIDRSIRAMTLEVRKSNEIAKSLYKKYGFKECGIRPGYYSDDNEDAIIMWKTI</sequence>
<reference evidence="7" key="1">
    <citation type="submission" date="2022-01" db="EMBL/GenBank/DDBJ databases">
        <title>Collection of gut derived symbiotic bacterial strains cultured from healthy donors.</title>
        <authorList>
            <person name="Lin H."/>
            <person name="Kohout C."/>
            <person name="Waligurski E."/>
            <person name="Pamer E.G."/>
        </authorList>
    </citation>
    <scope>NUCLEOTIDE SEQUENCE</scope>
    <source>
        <strain evidence="7">MSK.14.39</strain>
    </source>
</reference>
<comment type="similarity">
    <text evidence="1 5">Belongs to the acetyltransferase family. RimI subfamily.</text>
</comment>
<dbReference type="EMBL" id="JAKNID010000010">
    <property type="protein sequence ID" value="MCG4564666.1"/>
    <property type="molecule type" value="Genomic_DNA"/>
</dbReference>
<dbReference type="InterPro" id="IPR050680">
    <property type="entry name" value="YpeA/RimI_acetyltransf"/>
</dbReference>
<dbReference type="InterPro" id="IPR000182">
    <property type="entry name" value="GNAT_dom"/>
</dbReference>